<dbReference type="RefSeq" id="WP_188823182.1">
    <property type="nucleotide sequence ID" value="NZ_BMLK01000033.1"/>
</dbReference>
<evidence type="ECO:0000313" key="2">
    <source>
        <dbReference type="Proteomes" id="UP000605099"/>
    </source>
</evidence>
<organism evidence="1 2">
    <name type="scientific">Novosphingobium indicum</name>
    <dbReference type="NCBI Taxonomy" id="462949"/>
    <lineage>
        <taxon>Bacteria</taxon>
        <taxon>Pseudomonadati</taxon>
        <taxon>Pseudomonadota</taxon>
        <taxon>Alphaproteobacteria</taxon>
        <taxon>Sphingomonadales</taxon>
        <taxon>Sphingomonadaceae</taxon>
        <taxon>Novosphingobium</taxon>
    </lineage>
</organism>
<proteinExistence type="predicted"/>
<evidence type="ECO:0008006" key="3">
    <source>
        <dbReference type="Google" id="ProtNLM"/>
    </source>
</evidence>
<gene>
    <name evidence="1" type="ORF">GCM10011349_42880</name>
</gene>
<dbReference type="EMBL" id="BMLK01000033">
    <property type="protein sequence ID" value="GGN60866.1"/>
    <property type="molecule type" value="Genomic_DNA"/>
</dbReference>
<protein>
    <recommendedName>
        <fullName evidence="3">HIRAN domain-containing protein</fullName>
    </recommendedName>
</protein>
<name>A0ABQ2JYQ3_9SPHN</name>
<accession>A0ABQ2JYQ3</accession>
<evidence type="ECO:0000313" key="1">
    <source>
        <dbReference type="EMBL" id="GGN60866.1"/>
    </source>
</evidence>
<reference evidence="2" key="1">
    <citation type="journal article" date="2019" name="Int. J. Syst. Evol. Microbiol.">
        <title>The Global Catalogue of Microorganisms (GCM) 10K type strain sequencing project: providing services to taxonomists for standard genome sequencing and annotation.</title>
        <authorList>
            <consortium name="The Broad Institute Genomics Platform"/>
            <consortium name="The Broad Institute Genome Sequencing Center for Infectious Disease"/>
            <person name="Wu L."/>
            <person name="Ma J."/>
        </authorList>
    </citation>
    <scope>NUCLEOTIDE SEQUENCE [LARGE SCALE GENOMIC DNA]</scope>
    <source>
        <strain evidence="2">CGMCC 1.6784</strain>
    </source>
</reference>
<dbReference type="Proteomes" id="UP000605099">
    <property type="component" value="Unassembled WGS sequence"/>
</dbReference>
<sequence length="154" mass="17127">MLEGFFKGLHRIGTRPVADESLAEGLMVLLQGQQNFPLELVGTGRRQSEIALIANREGACTQRHHCLAVLSIDPAIPANRPNVAAYIEGVHVGYLPSYLSTRYREWLKSWSLCRASVHCRAMLHAERTVIGGGLGEYRVKLDVEVPFRMTTIQA</sequence>
<comment type="caution">
    <text evidence="1">The sequence shown here is derived from an EMBL/GenBank/DDBJ whole genome shotgun (WGS) entry which is preliminary data.</text>
</comment>
<keyword evidence="2" id="KW-1185">Reference proteome</keyword>